<dbReference type="GO" id="GO:0005739">
    <property type="term" value="C:mitochondrion"/>
    <property type="evidence" value="ECO:0007669"/>
    <property type="project" value="InterPro"/>
</dbReference>
<keyword evidence="1" id="KW-0808">Transferase</keyword>
<dbReference type="WBParaSite" id="ACRNAN_Path_1130.g4373.t2">
    <property type="protein sequence ID" value="ACRNAN_Path_1130.g4373.t2"/>
    <property type="gene ID" value="ACRNAN_Path_1130.g4373"/>
</dbReference>
<dbReference type="AlphaFoldDB" id="A0A914BW52"/>
<evidence type="ECO:0000313" key="2">
    <source>
        <dbReference type="Proteomes" id="UP000887540"/>
    </source>
</evidence>
<protein>
    <recommendedName>
        <fullName evidence="1">Glycine N-acyltransferase-like protein</fullName>
        <ecNumber evidence="1">2.3.1.-</ecNumber>
    </recommendedName>
</protein>
<sequence length="459" mass="54311">MLKLLSTKAELEEALEKTRLFPDFIIAHQIIENKLHDRFSEAKMTVLSYKNSDGINLWIVVRESVPFILLACRVEDKFDRNVLFEVFDEFAKMFPQVYEKEATVMGHEIIINLYEEWHKKTFPLLTNSRYPNYLYYSTEEQKQKFLEVDIKLPEGYQFSEVNFENDDIEKICSTWAHATDGDMEIFRAKLRNMPYSLIRDRNNSLVAYEMLEMSSLFNHQYVDPKHRGKGLGNIVERDLAKKCIKVGIPPCKTVLITNKNVVKSTERSPFWTRWDYEEKPVVPCILLACRVEDKFDQNVLFEVFDEFAKMFPQVYKKVMGHEIIINLYEEWHKKTFPLITNSRCPNYLYYSTEEQKQKFLEVDIKLPEGYQFSEVNFENDDIEKICSTWAHAKDGDMEIFRAKLQNMPYSLIRDRNNSLVAYEMLEMSSLFNHQYVDPKHRGKGLGNIVERDLAKKCIK</sequence>
<dbReference type="EC" id="2.3.1.-" evidence="1"/>
<accession>A0A914BW52</accession>
<comment type="similarity">
    <text evidence="1">Belongs to the glycine N-acyltransferase family.</text>
</comment>
<dbReference type="GO" id="GO:0047961">
    <property type="term" value="F:glycine N-acyltransferase activity"/>
    <property type="evidence" value="ECO:0007669"/>
    <property type="project" value="InterPro"/>
</dbReference>
<dbReference type="PANTHER" id="PTHR15298">
    <property type="entry name" value="L-COA N-ACYLTRANSFERASE-RELATED"/>
    <property type="match status" value="1"/>
</dbReference>
<organism evidence="2 3">
    <name type="scientific">Acrobeloides nanus</name>
    <dbReference type="NCBI Taxonomy" id="290746"/>
    <lineage>
        <taxon>Eukaryota</taxon>
        <taxon>Metazoa</taxon>
        <taxon>Ecdysozoa</taxon>
        <taxon>Nematoda</taxon>
        <taxon>Chromadorea</taxon>
        <taxon>Rhabditida</taxon>
        <taxon>Tylenchina</taxon>
        <taxon>Cephalobomorpha</taxon>
        <taxon>Cephaloboidea</taxon>
        <taxon>Cephalobidae</taxon>
        <taxon>Acrobeloides</taxon>
    </lineage>
</organism>
<proteinExistence type="inferred from homology"/>
<evidence type="ECO:0000256" key="1">
    <source>
        <dbReference type="RuleBase" id="RU368002"/>
    </source>
</evidence>
<dbReference type="InterPro" id="IPR016181">
    <property type="entry name" value="Acyl_CoA_acyltransferase"/>
</dbReference>
<reference evidence="3" key="1">
    <citation type="submission" date="2022-11" db="UniProtKB">
        <authorList>
            <consortium name="WormBaseParasite"/>
        </authorList>
    </citation>
    <scope>IDENTIFICATION</scope>
</reference>
<keyword evidence="1" id="KW-0012">Acyltransferase</keyword>
<name>A0A914BW52_9BILA</name>
<evidence type="ECO:0000313" key="3">
    <source>
        <dbReference type="WBParaSite" id="ACRNAN_Path_1130.g4373.t2"/>
    </source>
</evidence>
<dbReference type="Gene3D" id="3.40.630.30">
    <property type="match status" value="2"/>
</dbReference>
<keyword evidence="2" id="KW-1185">Reference proteome</keyword>
<dbReference type="InterPro" id="IPR010313">
    <property type="entry name" value="Glycine_N-acyltransferase"/>
</dbReference>
<dbReference type="Proteomes" id="UP000887540">
    <property type="component" value="Unplaced"/>
</dbReference>
<dbReference type="SUPFAM" id="SSF55729">
    <property type="entry name" value="Acyl-CoA N-acyltransferases (Nat)"/>
    <property type="match status" value="2"/>
</dbReference>
<dbReference type="PANTHER" id="PTHR15298:SF1">
    <property type="entry name" value="GLYCINE N-ACYLTRANSFERASE-LIKE PROTEIN"/>
    <property type="match status" value="1"/>
</dbReference>